<sequence length="45" mass="4712">MKGSLEELASHCLESVDPLFAGSVKASDFIVAGRNFGLGSSREQA</sequence>
<protein>
    <recommendedName>
        <fullName evidence="2">Aconitase A/isopropylmalate dehydratase small subunit swivel domain-containing protein</fullName>
    </recommendedName>
</protein>
<accession>A0A382KGA0</accession>
<proteinExistence type="predicted"/>
<dbReference type="AlphaFoldDB" id="A0A382KGA0"/>
<reference evidence="1" key="1">
    <citation type="submission" date="2018-05" db="EMBL/GenBank/DDBJ databases">
        <authorList>
            <person name="Lanie J.A."/>
            <person name="Ng W.-L."/>
            <person name="Kazmierczak K.M."/>
            <person name="Andrzejewski T.M."/>
            <person name="Davidsen T.M."/>
            <person name="Wayne K.J."/>
            <person name="Tettelin H."/>
            <person name="Glass J.I."/>
            <person name="Rusch D."/>
            <person name="Podicherti R."/>
            <person name="Tsui H.-C.T."/>
            <person name="Winkler M.E."/>
        </authorList>
    </citation>
    <scope>NUCLEOTIDE SEQUENCE</scope>
</reference>
<gene>
    <name evidence="1" type="ORF">METZ01_LOCUS275950</name>
</gene>
<feature type="non-terminal residue" evidence="1">
    <location>
        <position position="45"/>
    </location>
</feature>
<name>A0A382KGA0_9ZZZZ</name>
<dbReference type="EMBL" id="UINC01080292">
    <property type="protein sequence ID" value="SVC23096.1"/>
    <property type="molecule type" value="Genomic_DNA"/>
</dbReference>
<dbReference type="SUPFAM" id="SSF52016">
    <property type="entry name" value="LeuD/IlvD-like"/>
    <property type="match status" value="1"/>
</dbReference>
<organism evidence="1">
    <name type="scientific">marine metagenome</name>
    <dbReference type="NCBI Taxonomy" id="408172"/>
    <lineage>
        <taxon>unclassified sequences</taxon>
        <taxon>metagenomes</taxon>
        <taxon>ecological metagenomes</taxon>
    </lineage>
</organism>
<evidence type="ECO:0008006" key="2">
    <source>
        <dbReference type="Google" id="ProtNLM"/>
    </source>
</evidence>
<dbReference type="Gene3D" id="3.20.19.10">
    <property type="entry name" value="Aconitase, domain 4"/>
    <property type="match status" value="1"/>
</dbReference>
<dbReference type="InterPro" id="IPR015928">
    <property type="entry name" value="Aconitase/3IPM_dehydase_swvl"/>
</dbReference>
<evidence type="ECO:0000313" key="1">
    <source>
        <dbReference type="EMBL" id="SVC23096.1"/>
    </source>
</evidence>